<dbReference type="HAMAP" id="MF_01007">
    <property type="entry name" value="16SrRNA_methyltr_H"/>
    <property type="match status" value="1"/>
</dbReference>
<dbReference type="SUPFAM" id="SSF53335">
    <property type="entry name" value="S-adenosyl-L-methionine-dependent methyltransferases"/>
    <property type="match status" value="1"/>
</dbReference>
<accession>A0AAV9IGB4</accession>
<evidence type="ECO:0000256" key="4">
    <source>
        <dbReference type="ARBA" id="ARBA00022691"/>
    </source>
</evidence>
<dbReference type="Proteomes" id="UP001300502">
    <property type="component" value="Unassembled WGS sequence"/>
</dbReference>
<name>A0AAV9IGB4_9RHOD</name>
<evidence type="ECO:0000256" key="2">
    <source>
        <dbReference type="ARBA" id="ARBA00022603"/>
    </source>
</evidence>
<dbReference type="AlphaFoldDB" id="A0AAV9IGB4"/>
<organism evidence="5 6">
    <name type="scientific">Galdieria yellowstonensis</name>
    <dbReference type="NCBI Taxonomy" id="3028027"/>
    <lineage>
        <taxon>Eukaryota</taxon>
        <taxon>Rhodophyta</taxon>
        <taxon>Bangiophyceae</taxon>
        <taxon>Galdieriales</taxon>
        <taxon>Galdieriaceae</taxon>
        <taxon>Galdieria</taxon>
    </lineage>
</organism>
<reference evidence="5 6" key="1">
    <citation type="submission" date="2022-07" db="EMBL/GenBank/DDBJ databases">
        <title>Genome-wide signatures of adaptation to extreme environments.</title>
        <authorList>
            <person name="Cho C.H."/>
            <person name="Yoon H.S."/>
        </authorList>
    </citation>
    <scope>NUCLEOTIDE SEQUENCE [LARGE SCALE GENOMIC DNA]</scope>
    <source>
        <strain evidence="5 6">108.79 E11</strain>
    </source>
</reference>
<dbReference type="EMBL" id="JANCYU010000040">
    <property type="protein sequence ID" value="KAK4526464.1"/>
    <property type="molecule type" value="Genomic_DNA"/>
</dbReference>
<dbReference type="InterPro" id="IPR002903">
    <property type="entry name" value="RsmH"/>
</dbReference>
<evidence type="ECO:0000256" key="1">
    <source>
        <dbReference type="ARBA" id="ARBA00010396"/>
    </source>
</evidence>
<dbReference type="PANTHER" id="PTHR11265:SF0">
    <property type="entry name" value="12S RRNA N4-METHYLCYTIDINE METHYLTRANSFERASE"/>
    <property type="match status" value="1"/>
</dbReference>
<evidence type="ECO:0000313" key="6">
    <source>
        <dbReference type="Proteomes" id="UP001300502"/>
    </source>
</evidence>
<evidence type="ECO:0008006" key="7">
    <source>
        <dbReference type="Google" id="ProtNLM"/>
    </source>
</evidence>
<evidence type="ECO:0000256" key="3">
    <source>
        <dbReference type="ARBA" id="ARBA00022679"/>
    </source>
</evidence>
<dbReference type="InterPro" id="IPR029063">
    <property type="entry name" value="SAM-dependent_MTases_sf"/>
</dbReference>
<gene>
    <name evidence="5" type="ORF">GAYE_SCF24G4380</name>
</gene>
<dbReference type="Gene3D" id="1.10.150.170">
    <property type="entry name" value="Putative methyltransferase TM0872, insert domain"/>
    <property type="match status" value="1"/>
</dbReference>
<dbReference type="GO" id="GO:0071424">
    <property type="term" value="F:rRNA (cytosine-N4-)-methyltransferase activity"/>
    <property type="evidence" value="ECO:0007669"/>
    <property type="project" value="TreeGrafter"/>
</dbReference>
<dbReference type="NCBIfam" id="TIGR00006">
    <property type="entry name" value="16S rRNA (cytosine(1402)-N(4))-methyltransferase RsmH"/>
    <property type="match status" value="1"/>
</dbReference>
<keyword evidence="3" id="KW-0808">Transferase</keyword>
<dbReference type="Gene3D" id="3.40.50.150">
    <property type="entry name" value="Vaccinia Virus protein VP39"/>
    <property type="match status" value="1"/>
</dbReference>
<dbReference type="PANTHER" id="PTHR11265">
    <property type="entry name" value="S-ADENOSYL-METHYLTRANSFERASE MRAW"/>
    <property type="match status" value="1"/>
</dbReference>
<keyword evidence="2" id="KW-0489">Methyltransferase</keyword>
<keyword evidence="4" id="KW-0949">S-adenosyl-L-methionine</keyword>
<dbReference type="Pfam" id="PF01795">
    <property type="entry name" value="Methyltransf_5"/>
    <property type="match status" value="1"/>
</dbReference>
<protein>
    <recommendedName>
        <fullName evidence="7">S-adenosyl-methyltransferase</fullName>
    </recommendedName>
</protein>
<evidence type="ECO:0000313" key="5">
    <source>
        <dbReference type="EMBL" id="KAK4526464.1"/>
    </source>
</evidence>
<proteinExistence type="inferred from homology"/>
<comment type="caution">
    <text evidence="5">The sequence shown here is derived from an EMBL/GenBank/DDBJ whole genome shotgun (WGS) entry which is preliminary data.</text>
</comment>
<sequence>MPTTAPFFLVSSSLVSLSTKPFFCFKRNLVHRCVRCYSSLKDRPSTRLQDKEKELHIPVLVENLVEFIDHSSAKGKVFVDCTVGAGGHCERIMELGLFSKCIAIDKDQNCGNWLKERNLQHPVRFVQGSFACIDKILSQEGISSEQVGFILADLGVSSMQLDDPQRGFSFSKDGPLDMRIDLSLRTTAWNVVNQYSEEALCKIIRELGEDYKWRQVAAAIVKEREKHTIDTTCQLAEIVCKAKRERPGYSKLHPATLTFQSLRLFVNNELSELDMFVPKALSCLGMFGRLAVISFHSLEDRIVKQSFKNVAEKGGQFRILTKKPIVPSEEEKKFNVRSRSAKLRVVERLS</sequence>
<comment type="similarity">
    <text evidence="1">Belongs to the methyltransferase superfamily. RsmH family.</text>
</comment>
<dbReference type="InterPro" id="IPR023397">
    <property type="entry name" value="SAM-dep_MeTrfase_MraW_recog"/>
</dbReference>
<dbReference type="SUPFAM" id="SSF81799">
    <property type="entry name" value="Putative methyltransferase TM0872, insert domain"/>
    <property type="match status" value="1"/>
</dbReference>
<dbReference type="GO" id="GO:0070475">
    <property type="term" value="P:rRNA base methylation"/>
    <property type="evidence" value="ECO:0007669"/>
    <property type="project" value="TreeGrafter"/>
</dbReference>
<dbReference type="PIRSF" id="PIRSF004486">
    <property type="entry name" value="MraW"/>
    <property type="match status" value="1"/>
</dbReference>
<keyword evidence="6" id="KW-1185">Reference proteome</keyword>